<feature type="compositionally biased region" description="Basic and acidic residues" evidence="1">
    <location>
        <begin position="206"/>
        <end position="219"/>
    </location>
</feature>
<accession>A0ABZ1WLW4</accession>
<evidence type="ECO:0000313" key="3">
    <source>
        <dbReference type="Proteomes" id="UP001432014"/>
    </source>
</evidence>
<dbReference type="Proteomes" id="UP001432014">
    <property type="component" value="Plasmid unnamed1"/>
</dbReference>
<evidence type="ECO:0000256" key="1">
    <source>
        <dbReference type="SAM" id="MobiDB-lite"/>
    </source>
</evidence>
<dbReference type="RefSeq" id="WP_329501500.1">
    <property type="nucleotide sequence ID" value="NZ_CP108461.1"/>
</dbReference>
<reference evidence="2 3" key="1">
    <citation type="submission" date="2022-10" db="EMBL/GenBank/DDBJ databases">
        <title>The complete genomes of actinobacterial strains from the NBC collection.</title>
        <authorList>
            <person name="Joergensen T.S."/>
            <person name="Alvarez Arevalo M."/>
            <person name="Sterndorff E.B."/>
            <person name="Faurdal D."/>
            <person name="Vuksanovic O."/>
            <person name="Mourched A.-S."/>
            <person name="Charusanti P."/>
            <person name="Shaw S."/>
            <person name="Blin K."/>
            <person name="Weber T."/>
        </authorList>
    </citation>
    <scope>NUCLEOTIDE SEQUENCE [LARGE SCALE GENOMIC DNA]</scope>
    <source>
        <strain evidence="2 3">NBC_01247</strain>
        <plasmid evidence="2 3">unnamed1</plasmid>
    </source>
</reference>
<feature type="region of interest" description="Disordered" evidence="1">
    <location>
        <begin position="194"/>
        <end position="231"/>
    </location>
</feature>
<gene>
    <name evidence="2" type="ORF">OG469_41155</name>
</gene>
<name>A0ABZ1WLW4_9ACTN</name>
<geneLocation type="plasmid" evidence="2 3">
    <name>unnamed1</name>
</geneLocation>
<keyword evidence="2" id="KW-0614">Plasmid</keyword>
<keyword evidence="3" id="KW-1185">Reference proteome</keyword>
<dbReference type="EMBL" id="CP108483">
    <property type="protein sequence ID" value="WUS61892.1"/>
    <property type="molecule type" value="Genomic_DNA"/>
</dbReference>
<protein>
    <submittedName>
        <fullName evidence="2">Uncharacterized protein</fullName>
    </submittedName>
</protein>
<organism evidence="2 3">
    <name type="scientific">Kitasatospora herbaricolor</name>
    <dbReference type="NCBI Taxonomy" id="68217"/>
    <lineage>
        <taxon>Bacteria</taxon>
        <taxon>Bacillati</taxon>
        <taxon>Actinomycetota</taxon>
        <taxon>Actinomycetes</taxon>
        <taxon>Kitasatosporales</taxon>
        <taxon>Streptomycetaceae</taxon>
        <taxon>Kitasatospora</taxon>
    </lineage>
</organism>
<sequence length="246" mass="25796">MTDTARTRLLATALDTADSAATVVAGAAAGLATYRALAHRPMETRLTLTAAAGALALCLTDQATTLLRRPLRRHLGLPAYGYTAPLASPAAAPSLGQLTAEAADDAAHRAATHAHTLDRGSGSLTQAANWIGQVDGTASCELTPDARLLCVPAPSDRYGAGARTYYLAADGERPIEVHTLSELVALLDRLADGQGLDPEADDDHYGDDHYGDGEQLDHSDLDDEDDQDPEAREVLVVGGYSEEPPF</sequence>
<evidence type="ECO:0000313" key="2">
    <source>
        <dbReference type="EMBL" id="WUS61892.1"/>
    </source>
</evidence>
<proteinExistence type="predicted"/>